<reference evidence="2" key="1">
    <citation type="journal article" date="2019" name="Int. J. Syst. Evol. Microbiol.">
        <title>The Global Catalogue of Microorganisms (GCM) 10K type strain sequencing project: providing services to taxonomists for standard genome sequencing and annotation.</title>
        <authorList>
            <consortium name="The Broad Institute Genomics Platform"/>
            <consortium name="The Broad Institute Genome Sequencing Center for Infectious Disease"/>
            <person name="Wu L."/>
            <person name="Ma J."/>
        </authorList>
    </citation>
    <scope>NUCLEOTIDE SEQUENCE [LARGE SCALE GENOMIC DNA]</scope>
    <source>
        <strain evidence="2">CECT 8064</strain>
    </source>
</reference>
<evidence type="ECO:0000313" key="1">
    <source>
        <dbReference type="EMBL" id="MFC4512595.1"/>
    </source>
</evidence>
<accession>A0ABV9BEY6</accession>
<keyword evidence="2" id="KW-1185">Reference proteome</keyword>
<dbReference type="RefSeq" id="WP_417922500.1">
    <property type="nucleotide sequence ID" value="NZ_JBHSFS010000002.1"/>
</dbReference>
<dbReference type="EMBL" id="JBHSFS010000002">
    <property type="protein sequence ID" value="MFC4512595.1"/>
    <property type="molecule type" value="Genomic_DNA"/>
</dbReference>
<protein>
    <submittedName>
        <fullName evidence="1">Uncharacterized protein</fullName>
    </submittedName>
</protein>
<comment type="caution">
    <text evidence="1">The sequence shown here is derived from an EMBL/GenBank/DDBJ whole genome shotgun (WGS) entry which is preliminary data.</text>
</comment>
<gene>
    <name evidence="1" type="ORF">ACFPEN_06570</name>
</gene>
<name>A0ABV9BEY6_9ACTN</name>
<proteinExistence type="predicted"/>
<evidence type="ECO:0000313" key="2">
    <source>
        <dbReference type="Proteomes" id="UP001595990"/>
    </source>
</evidence>
<sequence length="44" mass="4756">MSAAIWGWIAVGAVSMAVALWANWPSAPKPPADPLHIPHQRKPQ</sequence>
<organism evidence="1 2">
    <name type="scientific">Streptomyces ehimensis</name>
    <dbReference type="NCBI Taxonomy" id="68195"/>
    <lineage>
        <taxon>Bacteria</taxon>
        <taxon>Bacillati</taxon>
        <taxon>Actinomycetota</taxon>
        <taxon>Actinomycetes</taxon>
        <taxon>Kitasatosporales</taxon>
        <taxon>Streptomycetaceae</taxon>
        <taxon>Streptomyces</taxon>
    </lineage>
</organism>
<dbReference type="Proteomes" id="UP001595990">
    <property type="component" value="Unassembled WGS sequence"/>
</dbReference>